<dbReference type="EC" id="7.1.1.2" evidence="8"/>
<evidence type="ECO:0000256" key="5">
    <source>
        <dbReference type="ARBA" id="ARBA00022989"/>
    </source>
</evidence>
<dbReference type="AlphaFoldDB" id="A0AAU7YQM6"/>
<dbReference type="GO" id="GO:0008137">
    <property type="term" value="F:NADH dehydrogenase (ubiquinone) activity"/>
    <property type="evidence" value="ECO:0007669"/>
    <property type="project" value="UniProtKB-EC"/>
</dbReference>
<keyword evidence="5 9" id="KW-1133">Transmembrane helix</keyword>
<evidence type="ECO:0000256" key="7">
    <source>
        <dbReference type="RuleBase" id="RU000471"/>
    </source>
</evidence>
<dbReference type="GO" id="GO:0005743">
    <property type="term" value="C:mitochondrial inner membrane"/>
    <property type="evidence" value="ECO:0007669"/>
    <property type="project" value="UniProtKB-SubCell"/>
</dbReference>
<feature type="transmembrane region" description="Helical" evidence="9">
    <location>
        <begin position="177"/>
        <end position="196"/>
    </location>
</feature>
<evidence type="ECO:0000256" key="1">
    <source>
        <dbReference type="ARBA" id="ARBA00004141"/>
    </source>
</evidence>
<comment type="subcellular location">
    <subcellularLocation>
        <location evidence="1">Membrane</location>
        <topology evidence="1">Multi-pass membrane protein</topology>
    </subcellularLocation>
    <subcellularLocation>
        <location evidence="7">Mitochondrion inner membrane</location>
        <topology evidence="7">Multi-pass membrane protein</topology>
    </subcellularLocation>
</comment>
<feature type="transmembrane region" description="Helical" evidence="9">
    <location>
        <begin position="234"/>
        <end position="267"/>
    </location>
</feature>
<feature type="transmembrane region" description="Helical" evidence="9">
    <location>
        <begin position="77"/>
        <end position="102"/>
    </location>
</feature>
<keyword evidence="7" id="KW-0520">NAD</keyword>
<evidence type="ECO:0000256" key="3">
    <source>
        <dbReference type="ARBA" id="ARBA00021009"/>
    </source>
</evidence>
<protein>
    <recommendedName>
        <fullName evidence="3 8">NADH-ubiquinone oxidoreductase chain 1</fullName>
        <ecNumber evidence="8">7.1.1.2</ecNumber>
    </recommendedName>
</protein>
<comment type="catalytic activity">
    <reaction evidence="8">
        <text>a ubiquinone + NADH + 5 H(+)(in) = a ubiquinol + NAD(+) + 4 H(+)(out)</text>
        <dbReference type="Rhea" id="RHEA:29091"/>
        <dbReference type="Rhea" id="RHEA-COMP:9565"/>
        <dbReference type="Rhea" id="RHEA-COMP:9566"/>
        <dbReference type="ChEBI" id="CHEBI:15378"/>
        <dbReference type="ChEBI" id="CHEBI:16389"/>
        <dbReference type="ChEBI" id="CHEBI:17976"/>
        <dbReference type="ChEBI" id="CHEBI:57540"/>
        <dbReference type="ChEBI" id="CHEBI:57945"/>
        <dbReference type="EC" id="7.1.1.2"/>
    </reaction>
</comment>
<feature type="transmembrane region" description="Helical" evidence="9">
    <location>
        <begin position="144"/>
        <end position="170"/>
    </location>
</feature>
<feature type="transmembrane region" description="Helical" evidence="9">
    <location>
        <begin position="109"/>
        <end position="132"/>
    </location>
</feature>
<evidence type="ECO:0000256" key="9">
    <source>
        <dbReference type="SAM" id="Phobius"/>
    </source>
</evidence>
<evidence type="ECO:0000256" key="8">
    <source>
        <dbReference type="RuleBase" id="RU000473"/>
    </source>
</evidence>
<reference evidence="10" key="1">
    <citation type="journal article" date="2024" name="Parasitology">
        <title>Expanding on expansus: A new species of Scaphanocephalus from North America and the Caribbean based on molecular and morphological data.</title>
        <authorList>
            <person name="Locke S.A."/>
            <person name="Calhoun D.M."/>
            <person name="Valencia Cruz J.M."/>
            <person name="Ebbs E.T."/>
            <person name="Diaz Pernett S.C."/>
            <person name="Tkach V.V."/>
            <person name="Kinsella J.M."/>
            <person name="Freeman M.A."/>
            <person name="Blanar C.A."/>
            <person name="Johnson P.T.J."/>
        </authorList>
    </citation>
    <scope>NUCLEOTIDE SEQUENCE</scope>
</reference>
<evidence type="ECO:0000256" key="2">
    <source>
        <dbReference type="ARBA" id="ARBA00010535"/>
    </source>
</evidence>
<gene>
    <name evidence="10" type="primary">ND1</name>
</gene>
<dbReference type="GO" id="GO:0009060">
    <property type="term" value="P:aerobic respiration"/>
    <property type="evidence" value="ECO:0007669"/>
    <property type="project" value="TreeGrafter"/>
</dbReference>
<dbReference type="PANTHER" id="PTHR11432">
    <property type="entry name" value="NADH DEHYDROGENASE SUBUNIT 1"/>
    <property type="match status" value="1"/>
</dbReference>
<feature type="transmembrane region" description="Helical" evidence="9">
    <location>
        <begin position="279"/>
        <end position="299"/>
    </location>
</feature>
<keyword evidence="6 9" id="KW-0472">Membrane</keyword>
<dbReference type="InterPro" id="IPR001694">
    <property type="entry name" value="NADH_UbQ_OxRdtase_su1/FPO"/>
</dbReference>
<keyword evidence="4 7" id="KW-0812">Transmembrane</keyword>
<evidence type="ECO:0000313" key="10">
    <source>
        <dbReference type="EMBL" id="XCA87951.1"/>
    </source>
</evidence>
<sequence length="300" mass="33862">MFSLLSGIYIFFSGFLAFAIIMVFVAFFILGERKILGYMQIRKGPNKVGLVGLFQSFADLLKLIIKYKVSLFQVRSWLSWLGVYLLVFLACSYCLVFSLSYVSSSSGLLLLWVLLITSLTGYCLLSIGWGSYNKFALMSCVRSAFGSITFEACFMCIVIISALVCGGYYIFPLMGSFWGLVFVLPVCYFLWLVGTLCECNRTPLDYAEAESELVSGLNTEYCNVPFTCLFACEYLIMVVFSWLGAVVFFGGGLVVLLSMAHVVFFIWARATLPRIRYDLFISFMWKYAVLLFVCSFFLVV</sequence>
<accession>A0AAU7YQM6</accession>
<dbReference type="Pfam" id="PF00146">
    <property type="entry name" value="NADHdh"/>
    <property type="match status" value="1"/>
</dbReference>
<evidence type="ECO:0000256" key="4">
    <source>
        <dbReference type="ARBA" id="ARBA00022692"/>
    </source>
</evidence>
<dbReference type="EMBL" id="PP577105">
    <property type="protein sequence ID" value="XCA87951.1"/>
    <property type="molecule type" value="Genomic_DNA"/>
</dbReference>
<geneLocation type="mitochondrion" evidence="10"/>
<name>A0AAU7YQM6_9TREM</name>
<comment type="similarity">
    <text evidence="2 7">Belongs to the complex I subunit 1 family.</text>
</comment>
<evidence type="ECO:0000256" key="6">
    <source>
        <dbReference type="ARBA" id="ARBA00023136"/>
    </source>
</evidence>
<dbReference type="PANTHER" id="PTHR11432:SF3">
    <property type="entry name" value="NADH-UBIQUINONE OXIDOREDUCTASE CHAIN 1"/>
    <property type="match status" value="1"/>
</dbReference>
<keyword evidence="8" id="KW-0830">Ubiquinone</keyword>
<feature type="transmembrane region" description="Helical" evidence="9">
    <location>
        <begin position="6"/>
        <end position="28"/>
    </location>
</feature>
<keyword evidence="8 10" id="KW-0496">Mitochondrion</keyword>
<dbReference type="GO" id="GO:0003954">
    <property type="term" value="F:NADH dehydrogenase activity"/>
    <property type="evidence" value="ECO:0007669"/>
    <property type="project" value="TreeGrafter"/>
</dbReference>
<proteinExistence type="inferred from homology"/>
<organism evidence="10">
    <name type="scientific">Scaphanocephalus sp</name>
    <dbReference type="NCBI Taxonomy" id="3050632"/>
    <lineage>
        <taxon>Eukaryota</taxon>
        <taxon>Metazoa</taxon>
        <taxon>Spiralia</taxon>
        <taxon>Lophotrochozoa</taxon>
        <taxon>Platyhelminthes</taxon>
        <taxon>Trematoda</taxon>
        <taxon>Digenea</taxon>
        <taxon>Opisthorchiida</taxon>
        <taxon>Opisthorchiata</taxon>
        <taxon>Heterophyidae</taxon>
        <taxon>Scaphanocephalus</taxon>
    </lineage>
</organism>